<evidence type="ECO:0000313" key="1">
    <source>
        <dbReference type="EMBL" id="MDL2344249.1"/>
    </source>
</evidence>
<dbReference type="InterPro" id="IPR016024">
    <property type="entry name" value="ARM-type_fold"/>
</dbReference>
<protein>
    <submittedName>
        <fullName evidence="1">ATP-binding protein</fullName>
    </submittedName>
</protein>
<gene>
    <name evidence="1" type="ORF">QOL99_08795</name>
</gene>
<dbReference type="InterPro" id="IPR027417">
    <property type="entry name" value="P-loop_NTPase"/>
</dbReference>
<keyword evidence="1" id="KW-0067">ATP-binding</keyword>
<accession>A0ABT7JGR1</accession>
<organism evidence="1 2">
    <name type="scientific">Deinococcus rhizophilus</name>
    <dbReference type="NCBI Taxonomy" id="3049544"/>
    <lineage>
        <taxon>Bacteria</taxon>
        <taxon>Thermotogati</taxon>
        <taxon>Deinococcota</taxon>
        <taxon>Deinococci</taxon>
        <taxon>Deinococcales</taxon>
        <taxon>Deinococcaceae</taxon>
        <taxon>Deinococcus</taxon>
    </lineage>
</organism>
<dbReference type="SUPFAM" id="SSF48371">
    <property type="entry name" value="ARM repeat"/>
    <property type="match status" value="1"/>
</dbReference>
<keyword evidence="1" id="KW-0547">Nucleotide-binding</keyword>
<dbReference type="RefSeq" id="WP_285523080.1">
    <property type="nucleotide sequence ID" value="NZ_JASNGB010000068.1"/>
</dbReference>
<dbReference type="EMBL" id="JASNGB010000068">
    <property type="protein sequence ID" value="MDL2344249.1"/>
    <property type="molecule type" value="Genomic_DNA"/>
</dbReference>
<dbReference type="Proteomes" id="UP001302059">
    <property type="component" value="Unassembled WGS sequence"/>
</dbReference>
<sequence length="1677" mass="188678">MSEPRSQVSNPFSTGAGGPTFEARVQTAFTVHLLTGTYAPCLPTWPIVHLKLQGRHQGYETDDFIATVEDPATGRRARLLAQIKHDVSFTAGDAVLVEVIQAAWNDFRSDGFEWGIDAIALITGPLVSADQRTVPPLLEWARFSEDERDFLGRVATARFSSEGKRRKLEALRGQLARANGGREVTDRELWDFLRHFHVIGYDLDQERGGTLQSTLSLIAQRSGRPPHLVWSRVLDHIGSLDMNAGVVTVDNLPEDIRTLFDHLGPLDTQRDLQRLAERTEWVLRDIRTDIAGAHVERPELVLDLLTRVGRHPYLLIGGARGTGKSALARELARRWSGSAPVFALRTEQLGKATLDEVLTAMGVTASPDRIAGALSLSPTKYLILESLEKVLELEVTSAFEELLAFLQKSGGWVVVMTARDYAVPKLLYTGLARYLTAEHVATIPNFTREELTQLIEAQPGLAEVGRNERLFELLRNPYLASLAVQAVSRGGELRQGDGEREFRQLVWSWVIEGCRRGEDLRRRATFIAIARDRAKRMVYGVPQADYDADAVVGLEGDGVLRQEQGLVYPAHDVLEDWAIEEFIDLEYRRSLRADAAFLEAVGSEPAMVRAFRLWLQRALGEEADFSTVLLSFLREPTIPDHWQDEVLATILLSDHPAAFLGALQGDLMANGARLLDRLCFTLRVVAQTPGEVGSDERLASLRPYGQGWQDVIAFLQGRPDALPEALLPNVVALLEQFARAISLSGDPPGGSQEAGLLALHLLRVRRTDHRRSPLTETLIRVVLRTAVATPDEFRHFLQEDILTEGRDRAGYANTFEDIALRGLEGAFFAKSHPDDLIALARWTWTDHDEDDARLRFAPYGRRDIDDIFGLGGTRHDYGLVSGAKGPFVWLLRFHFWKGLNFILELCNEGVRRYAEFLDGTPEQDRHHDMWEVEIPLRDGSTRQVYASPDLWSAYRDLGNLPGVVKCALIALENQLIEFSEQARGTEVREQLRHVFDHILRHSDSVAPFAVLGSLATGFPGLYGEVALPILSVLEFYQFDLSRRTHDSSNTSRLSGMAFPGDELSFLLADERNRSNARPWRREGLEDLIVRLQFSELQEQAFAAVDAVKRACRGTVSERFLLHRIDVRECELEAGPEPGTVLVRGGPLPEDLKRLQQENGETNRRFGELWAAGEPGRAGKHGEATEGEASEHKAFERARAALESLSTPEEAFMHRTHLLESIASLFQRRHLELSPDDLRWTQELFQQELSEVGDEDDIQGDAHGYPEDRRLIAEVFPLLLRHARTPEERSRVVAQLVSALTHPSGAVREGAANGIRRSLWADDPQLAQQLMNGALEYARFQQNSLERRWRLRQHELSAVERGGLAEQLRQDLATFRRNFLAAPPPKDLNAVDFTTHSPWFMLPPCLTVPDRSADPLHIGLYRRMLMLLGEDDGLRHRHSEADQEKFPHEDRTKFEQRFASFLATLPEAHQVFGDTLRQVCLTSPHLLRWLLTWLFTASEKAGSMEEYWRIWEGLAPTVQRLAREHDPESYGQRDQAVRELLREFMHAGTDWNLNVARETRPLSGGKAAILRFVAETGGHPDVLEGLASLIYTFPEDFFLEGVQVLAPHVRQEDSHSRLTANARFYIETAVARYLGEHSGRIPKAAYGACLALLTAAKRTGSARAFYLRERLLRHHRAA</sequence>
<evidence type="ECO:0000313" key="2">
    <source>
        <dbReference type="Proteomes" id="UP001302059"/>
    </source>
</evidence>
<dbReference type="SUPFAM" id="SSF52540">
    <property type="entry name" value="P-loop containing nucleoside triphosphate hydrolases"/>
    <property type="match status" value="1"/>
</dbReference>
<keyword evidence="2" id="KW-1185">Reference proteome</keyword>
<reference evidence="1 2" key="1">
    <citation type="submission" date="2023-05" db="EMBL/GenBank/DDBJ databases">
        <authorList>
            <person name="Gao F."/>
        </authorList>
    </citation>
    <scope>NUCLEOTIDE SEQUENCE [LARGE SCALE GENOMIC DNA]</scope>
    <source>
        <strain evidence="1 2">MIMF12</strain>
    </source>
</reference>
<name>A0ABT7JGR1_9DEIO</name>
<dbReference type="GO" id="GO:0005524">
    <property type="term" value="F:ATP binding"/>
    <property type="evidence" value="ECO:0007669"/>
    <property type="project" value="UniProtKB-KW"/>
</dbReference>
<proteinExistence type="predicted"/>
<comment type="caution">
    <text evidence="1">The sequence shown here is derived from an EMBL/GenBank/DDBJ whole genome shotgun (WGS) entry which is preliminary data.</text>
</comment>